<evidence type="ECO:0000313" key="3">
    <source>
        <dbReference type="Proteomes" id="UP000480854"/>
    </source>
</evidence>
<dbReference type="OrthoDB" id="6891845at2"/>
<feature type="transmembrane region" description="Helical" evidence="1">
    <location>
        <begin position="7"/>
        <end position="28"/>
    </location>
</feature>
<feature type="transmembrane region" description="Helical" evidence="1">
    <location>
        <begin position="48"/>
        <end position="66"/>
    </location>
</feature>
<keyword evidence="1" id="KW-0472">Membrane</keyword>
<keyword evidence="3" id="KW-1185">Reference proteome</keyword>
<keyword evidence="1" id="KW-1133">Transmembrane helix</keyword>
<comment type="caution">
    <text evidence="2">The sequence shown here is derived from an EMBL/GenBank/DDBJ whole genome shotgun (WGS) entry which is preliminary data.</text>
</comment>
<accession>A0A9W7NFD2</accession>
<sequence length="136" mass="15174">MYSGIALRALLVPPTALFFSLFGLIWHGTKIGYFVLWLKTGNARLRRHVGISLAAVTALCLCAFLADNRITRLPIYPTLLAGVKEGAPCVGWAEAKALDWVVRSQGVVWPVTEWVRRTLFFGITFGYHPERRNQGS</sequence>
<dbReference type="AlphaFoldDB" id="A0A9W7NFD2"/>
<dbReference type="Proteomes" id="UP000480854">
    <property type="component" value="Unassembled WGS sequence"/>
</dbReference>
<name>A0A9W7NFD2_9PROT</name>
<evidence type="ECO:0000256" key="1">
    <source>
        <dbReference type="SAM" id="Phobius"/>
    </source>
</evidence>
<dbReference type="EMBL" id="QOKW01000028">
    <property type="protein sequence ID" value="KAA0676952.1"/>
    <property type="molecule type" value="Genomic_DNA"/>
</dbReference>
<keyword evidence="1" id="KW-0812">Transmembrane</keyword>
<evidence type="ECO:0000313" key="2">
    <source>
        <dbReference type="EMBL" id="KAA0676952.1"/>
    </source>
</evidence>
<proteinExistence type="predicted"/>
<protein>
    <submittedName>
        <fullName evidence="2">Uncharacterized protein</fullName>
    </submittedName>
</protein>
<organism evidence="2 3">
    <name type="scientific">Roseomonas genomospecies 6</name>
    <dbReference type="NCBI Taxonomy" id="214106"/>
    <lineage>
        <taxon>Bacteria</taxon>
        <taxon>Pseudomonadati</taxon>
        <taxon>Pseudomonadota</taxon>
        <taxon>Alphaproteobacteria</taxon>
        <taxon>Acetobacterales</taxon>
        <taxon>Roseomonadaceae</taxon>
        <taxon>Roseomonas</taxon>
    </lineage>
</organism>
<gene>
    <name evidence="2" type="ORF">DS843_25065</name>
</gene>
<reference evidence="2 3" key="1">
    <citation type="submission" date="2018-07" db="EMBL/GenBank/DDBJ databases">
        <title>Genome sequence of Azospirillum sp. ATCC 49961.</title>
        <authorList>
            <person name="Sant'Anna F.H."/>
            <person name="Baldani J.I."/>
            <person name="Zilli J.E."/>
            <person name="Reis V.M."/>
            <person name="Hartmann A."/>
            <person name="Cruz L."/>
            <person name="de Souza E.M."/>
            <person name="de Oliveira Pedrosa F."/>
            <person name="Passaglia L.M.P."/>
        </authorList>
    </citation>
    <scope>NUCLEOTIDE SEQUENCE [LARGE SCALE GENOMIC DNA]</scope>
    <source>
        <strain evidence="2 3">ATCC 49961</strain>
    </source>
</reference>